<comment type="similarity">
    <text evidence="5">Belongs to the YicC/YloC family.</text>
</comment>
<evidence type="ECO:0000313" key="8">
    <source>
        <dbReference type="EMBL" id="MFC7748745.1"/>
    </source>
</evidence>
<dbReference type="EMBL" id="JBHTGQ010000002">
    <property type="protein sequence ID" value="MFC7748745.1"/>
    <property type="molecule type" value="Genomic_DNA"/>
</dbReference>
<keyword evidence="2" id="KW-0540">Nuclease</keyword>
<dbReference type="RefSeq" id="WP_138787785.1">
    <property type="nucleotide sequence ID" value="NZ_JBHTGQ010000002.1"/>
</dbReference>
<name>A0ABW2V1T7_9BACL</name>
<evidence type="ECO:0000259" key="7">
    <source>
        <dbReference type="Pfam" id="PF08340"/>
    </source>
</evidence>
<dbReference type="InterPro" id="IPR013527">
    <property type="entry name" value="YicC-like_N"/>
</dbReference>
<evidence type="ECO:0000256" key="4">
    <source>
        <dbReference type="ARBA" id="ARBA00022801"/>
    </source>
</evidence>
<protein>
    <submittedName>
        <fullName evidence="8">YicC/YloC family endoribonuclease</fullName>
        <ecNumber evidence="8">3.1.-.-</ecNumber>
    </submittedName>
</protein>
<feature type="domain" description="Endoribonuclease YicC-like N-terminal" evidence="6">
    <location>
        <begin position="1"/>
        <end position="157"/>
    </location>
</feature>
<evidence type="ECO:0000256" key="5">
    <source>
        <dbReference type="ARBA" id="ARBA00035648"/>
    </source>
</evidence>
<accession>A0ABW2V1T7</accession>
<evidence type="ECO:0000256" key="3">
    <source>
        <dbReference type="ARBA" id="ARBA00022759"/>
    </source>
</evidence>
<gene>
    <name evidence="8" type="ORF">ACFQWB_02135</name>
</gene>
<organism evidence="8 9">
    <name type="scientific">Paenibacillus thermoaerophilus</name>
    <dbReference type="NCBI Taxonomy" id="1215385"/>
    <lineage>
        <taxon>Bacteria</taxon>
        <taxon>Bacillati</taxon>
        <taxon>Bacillota</taxon>
        <taxon>Bacilli</taxon>
        <taxon>Bacillales</taxon>
        <taxon>Paenibacillaceae</taxon>
        <taxon>Paenibacillus</taxon>
    </lineage>
</organism>
<proteinExistence type="inferred from homology"/>
<dbReference type="InterPro" id="IPR005229">
    <property type="entry name" value="YicC/YloC-like"/>
</dbReference>
<feature type="domain" description="Endoribonuclease YicC-like C-terminal" evidence="7">
    <location>
        <begin position="176"/>
        <end position="293"/>
    </location>
</feature>
<dbReference type="EC" id="3.1.-.-" evidence="8"/>
<evidence type="ECO:0000259" key="6">
    <source>
        <dbReference type="Pfam" id="PF03755"/>
    </source>
</evidence>
<dbReference type="NCBIfam" id="TIGR00255">
    <property type="entry name" value="YicC/YloC family endoribonuclease"/>
    <property type="match status" value="1"/>
</dbReference>
<sequence>MLSMTGYGAAEIEWDDQVIQAEVRSVNHRYGEVSVKLPREWLFLEDPLRRLALERLKRGKIDIYVNVLNRQDGPAGPLVDWQRAEEYVRIAREMTERFGLMSLELSARDLLALPGVTEPARGRQVDREELQRRLTEVLSAAIDALVEMRRREGAHLKTDLQSRLDRLTQCGRALAELAPAVPEAARERLRQRLSQWGEASAIDPDRLAQEVALIADRSDVTEELTRLSSHFAQAKTLLDAKEPVGRKLDFLLQEMHRETNTIGSKSGDARISALVVEMKAELEKMREQVQNVE</sequence>
<dbReference type="PANTHER" id="PTHR30636">
    <property type="entry name" value="UPF0701 PROTEIN YICC"/>
    <property type="match status" value="1"/>
</dbReference>
<keyword evidence="9" id="KW-1185">Reference proteome</keyword>
<reference evidence="9" key="1">
    <citation type="journal article" date="2019" name="Int. J. Syst. Evol. Microbiol.">
        <title>The Global Catalogue of Microorganisms (GCM) 10K type strain sequencing project: providing services to taxonomists for standard genome sequencing and annotation.</title>
        <authorList>
            <consortium name="The Broad Institute Genomics Platform"/>
            <consortium name="The Broad Institute Genome Sequencing Center for Infectious Disease"/>
            <person name="Wu L."/>
            <person name="Ma J."/>
        </authorList>
    </citation>
    <scope>NUCLEOTIDE SEQUENCE [LARGE SCALE GENOMIC DNA]</scope>
    <source>
        <strain evidence="9">JCM 18657</strain>
    </source>
</reference>
<dbReference type="Proteomes" id="UP001596528">
    <property type="component" value="Unassembled WGS sequence"/>
</dbReference>
<evidence type="ECO:0000256" key="1">
    <source>
        <dbReference type="ARBA" id="ARBA00001968"/>
    </source>
</evidence>
<comment type="caution">
    <text evidence="8">The sequence shown here is derived from an EMBL/GenBank/DDBJ whole genome shotgun (WGS) entry which is preliminary data.</text>
</comment>
<evidence type="ECO:0000256" key="2">
    <source>
        <dbReference type="ARBA" id="ARBA00022722"/>
    </source>
</evidence>
<dbReference type="PANTHER" id="PTHR30636:SF3">
    <property type="entry name" value="UPF0701 PROTEIN YICC"/>
    <property type="match status" value="1"/>
</dbReference>
<dbReference type="Pfam" id="PF08340">
    <property type="entry name" value="YicC-like_C"/>
    <property type="match status" value="1"/>
</dbReference>
<comment type="cofactor">
    <cofactor evidence="1">
        <name>a divalent metal cation</name>
        <dbReference type="ChEBI" id="CHEBI:60240"/>
    </cofactor>
</comment>
<evidence type="ECO:0000313" key="9">
    <source>
        <dbReference type="Proteomes" id="UP001596528"/>
    </source>
</evidence>
<keyword evidence="4 8" id="KW-0378">Hydrolase</keyword>
<dbReference type="Pfam" id="PF03755">
    <property type="entry name" value="YicC-like_N"/>
    <property type="match status" value="1"/>
</dbReference>
<keyword evidence="3" id="KW-0255">Endonuclease</keyword>
<dbReference type="GO" id="GO:0016787">
    <property type="term" value="F:hydrolase activity"/>
    <property type="evidence" value="ECO:0007669"/>
    <property type="project" value="UniProtKB-KW"/>
</dbReference>
<dbReference type="InterPro" id="IPR013551">
    <property type="entry name" value="YicC-like_C"/>
</dbReference>